<protein>
    <submittedName>
        <fullName evidence="6">Protein DA1-related 5-like</fullName>
    </submittedName>
</protein>
<evidence type="ECO:0000313" key="6">
    <source>
        <dbReference type="RefSeq" id="XP_027193269.1"/>
    </source>
</evidence>
<dbReference type="STRING" id="3827.A0A3Q7XHV7"/>
<dbReference type="InterPro" id="IPR027417">
    <property type="entry name" value="P-loop_NTPase"/>
</dbReference>
<dbReference type="SUPFAM" id="SSF52540">
    <property type="entry name" value="P-loop containing nucleoside triphosphate hydrolases"/>
    <property type="match status" value="1"/>
</dbReference>
<dbReference type="Pfam" id="PF00931">
    <property type="entry name" value="NB-ARC"/>
    <property type="match status" value="1"/>
</dbReference>
<keyword evidence="3" id="KW-0175">Coiled coil</keyword>
<keyword evidence="5" id="KW-1185">Reference proteome</keyword>
<dbReference type="Pfam" id="PF05659">
    <property type="entry name" value="RPW8"/>
    <property type="match status" value="1"/>
</dbReference>
<dbReference type="PANTHER" id="PTHR36766">
    <property type="entry name" value="PLANT BROAD-SPECTRUM MILDEW RESISTANCE PROTEIN RPW8"/>
    <property type="match status" value="1"/>
</dbReference>
<dbReference type="RefSeq" id="XP_027193269.1">
    <property type="nucleotide sequence ID" value="XM_027337468.1"/>
</dbReference>
<accession>A0A3Q7XHV7</accession>
<keyword evidence="2" id="KW-0611">Plant defense</keyword>
<name>A0A3Q7XHV7_CICAR</name>
<organism evidence="5 6">
    <name type="scientific">Cicer arietinum</name>
    <name type="common">Chickpea</name>
    <name type="synonym">Garbanzo</name>
    <dbReference type="NCBI Taxonomy" id="3827"/>
    <lineage>
        <taxon>Eukaryota</taxon>
        <taxon>Viridiplantae</taxon>
        <taxon>Streptophyta</taxon>
        <taxon>Embryophyta</taxon>
        <taxon>Tracheophyta</taxon>
        <taxon>Spermatophyta</taxon>
        <taxon>Magnoliopsida</taxon>
        <taxon>eudicotyledons</taxon>
        <taxon>Gunneridae</taxon>
        <taxon>Pentapetalae</taxon>
        <taxon>rosids</taxon>
        <taxon>fabids</taxon>
        <taxon>Fabales</taxon>
        <taxon>Fabaceae</taxon>
        <taxon>Papilionoideae</taxon>
        <taxon>50 kb inversion clade</taxon>
        <taxon>NPAAA clade</taxon>
        <taxon>Hologalegina</taxon>
        <taxon>IRL clade</taxon>
        <taxon>Cicereae</taxon>
        <taxon>Cicer</taxon>
    </lineage>
</organism>
<dbReference type="PANTHER" id="PTHR36766:SF28">
    <property type="entry name" value="PLANT BROAD-SPECTRUM MILDEW RESISTANCE PROTEIN RPW8"/>
    <property type="match status" value="1"/>
</dbReference>
<reference evidence="5" key="1">
    <citation type="journal article" date="2013" name="Nat. Biotechnol.">
        <title>Draft genome sequence of chickpea (Cicer arietinum) provides a resource for trait improvement.</title>
        <authorList>
            <person name="Varshney R.K."/>
            <person name="Song C."/>
            <person name="Saxena R.K."/>
            <person name="Azam S."/>
            <person name="Yu S."/>
            <person name="Sharpe A.G."/>
            <person name="Cannon S."/>
            <person name="Baek J."/>
            <person name="Rosen B.D."/>
            <person name="Tar'an B."/>
            <person name="Millan T."/>
            <person name="Zhang X."/>
            <person name="Ramsay L.D."/>
            <person name="Iwata A."/>
            <person name="Wang Y."/>
            <person name="Nelson W."/>
            <person name="Farmer A.D."/>
            <person name="Gaur P.M."/>
            <person name="Soderlund C."/>
            <person name="Penmetsa R.V."/>
            <person name="Xu C."/>
            <person name="Bharti A.K."/>
            <person name="He W."/>
            <person name="Winter P."/>
            <person name="Zhao S."/>
            <person name="Hane J.K."/>
            <person name="Carrasquilla-Garcia N."/>
            <person name="Condie J.A."/>
            <person name="Upadhyaya H.D."/>
            <person name="Luo M.C."/>
            <person name="Thudi M."/>
            <person name="Gowda C.L."/>
            <person name="Singh N.P."/>
            <person name="Lichtenzveig J."/>
            <person name="Gali K.K."/>
            <person name="Rubio J."/>
            <person name="Nadarajan N."/>
            <person name="Dolezel J."/>
            <person name="Bansal K.C."/>
            <person name="Xu X."/>
            <person name="Edwards D."/>
            <person name="Zhang G."/>
            <person name="Kahl G."/>
            <person name="Gil J."/>
            <person name="Singh K.B."/>
            <person name="Datta S.K."/>
            <person name="Jackson S.A."/>
            <person name="Wang J."/>
            <person name="Cook D.R."/>
        </authorList>
    </citation>
    <scope>NUCLEOTIDE SEQUENCE [LARGE SCALE GENOMIC DNA]</scope>
    <source>
        <strain evidence="5">cv. CDC Frontier</strain>
    </source>
</reference>
<dbReference type="OrthoDB" id="1427820at2759"/>
<dbReference type="GO" id="GO:0006952">
    <property type="term" value="P:defense response"/>
    <property type="evidence" value="ECO:0007669"/>
    <property type="project" value="UniProtKB-KW"/>
</dbReference>
<comment type="similarity">
    <text evidence="1">Belongs to the disease resistance NB-LRR family.</text>
</comment>
<dbReference type="InterPro" id="IPR002182">
    <property type="entry name" value="NB-ARC"/>
</dbReference>
<evidence type="ECO:0000259" key="4">
    <source>
        <dbReference type="PROSITE" id="PS51153"/>
    </source>
</evidence>
<feature type="coiled-coil region" evidence="3">
    <location>
        <begin position="51"/>
        <end position="78"/>
    </location>
</feature>
<gene>
    <name evidence="6" type="primary">LOC113783926</name>
</gene>
<evidence type="ECO:0000256" key="1">
    <source>
        <dbReference type="ARBA" id="ARBA00008894"/>
    </source>
</evidence>
<dbReference type="InterPro" id="IPR008808">
    <property type="entry name" value="Powdery_mildew-R_dom"/>
</dbReference>
<dbReference type="PROSITE" id="PS51153">
    <property type="entry name" value="RPW8"/>
    <property type="match status" value="1"/>
</dbReference>
<feature type="domain" description="RPW8" evidence="4">
    <location>
        <begin position="1"/>
        <end position="149"/>
    </location>
</feature>
<sequence>MDLLSGGAVGAVMGEIVKHAIQTIKKGRDFGPTLEMNIETLNTLAPLVEEMKRYSDLLDRSRDEIERLEKHITEGQELVTKSKKLNRWKFPSFPRYQSKLQKKDEALQRHLSVNVQVENRRDLMEVLGKVNGILEILMRKENLGQFNNNNIGNQIKGLNGAPEEPECLGMVEPLNKLKIELLKDGVSVLVLTSLGGSGKSTLAKKICWDPQIKGKFDGNIFYVTVSKTPNLNNIVKTLFEHCGSQVPEFQSDEDAIKQLRHLLRKVGRNPILLVLDDVWPRSEGLVKKFKFQMSEEDLKGKKFVEEESQSEEDEHLCEIDEEEDEHRNQVWPQKDGNHGKVRLHEDKLMKINVVQKINLRKMSNLQGQFKKV</sequence>
<dbReference type="Proteomes" id="UP000087171">
    <property type="component" value="Chromosome Ca8"/>
</dbReference>
<dbReference type="AlphaFoldDB" id="A0A3Q7XHV7"/>
<evidence type="ECO:0000256" key="2">
    <source>
        <dbReference type="ARBA" id="ARBA00022821"/>
    </source>
</evidence>
<dbReference type="GO" id="GO:0043531">
    <property type="term" value="F:ADP binding"/>
    <property type="evidence" value="ECO:0007669"/>
    <property type="project" value="InterPro"/>
</dbReference>
<evidence type="ECO:0000256" key="3">
    <source>
        <dbReference type="SAM" id="Coils"/>
    </source>
</evidence>
<proteinExistence type="inferred from homology"/>
<dbReference type="Gene3D" id="3.40.50.300">
    <property type="entry name" value="P-loop containing nucleotide triphosphate hydrolases"/>
    <property type="match status" value="1"/>
</dbReference>
<evidence type="ECO:0000313" key="5">
    <source>
        <dbReference type="Proteomes" id="UP000087171"/>
    </source>
</evidence>
<reference evidence="6" key="2">
    <citation type="submission" date="2025-08" db="UniProtKB">
        <authorList>
            <consortium name="RefSeq"/>
        </authorList>
    </citation>
    <scope>IDENTIFICATION</scope>
    <source>
        <tissue evidence="6">Etiolated seedlings</tissue>
    </source>
</reference>